<dbReference type="Gene3D" id="3.10.180.10">
    <property type="entry name" value="2,3-Dihydroxybiphenyl 1,2-Dioxygenase, domain 1"/>
    <property type="match status" value="1"/>
</dbReference>
<dbReference type="InterPro" id="IPR009725">
    <property type="entry name" value="3_dmu_93_MTrfase"/>
</dbReference>
<protein>
    <submittedName>
        <fullName evidence="2">VOC family protein</fullName>
    </submittedName>
</protein>
<dbReference type="SUPFAM" id="SSF54593">
    <property type="entry name" value="Glyoxalase/Bleomycin resistance protein/Dihydroxybiphenyl dioxygenase"/>
    <property type="match status" value="1"/>
</dbReference>
<accession>A0ABV3LZI8</accession>
<dbReference type="InterPro" id="IPR028973">
    <property type="entry name" value="PhnB-like"/>
</dbReference>
<dbReference type="PANTHER" id="PTHR33990">
    <property type="entry name" value="PROTEIN YJDN-RELATED"/>
    <property type="match status" value="1"/>
</dbReference>
<dbReference type="PANTHER" id="PTHR33990:SF2">
    <property type="entry name" value="PHNB-LIKE DOMAIN-CONTAINING PROTEIN"/>
    <property type="match status" value="1"/>
</dbReference>
<dbReference type="RefSeq" id="WP_230899087.1">
    <property type="nucleotide sequence ID" value="NZ_CP086119.1"/>
</dbReference>
<dbReference type="Pfam" id="PF06983">
    <property type="entry name" value="3-dmu-9_3-mt"/>
    <property type="match status" value="1"/>
</dbReference>
<evidence type="ECO:0000313" key="2">
    <source>
        <dbReference type="EMBL" id="MEW2364875.1"/>
    </source>
</evidence>
<organism evidence="2 3">
    <name type="scientific">Streptomyces huasconensis</name>
    <dbReference type="NCBI Taxonomy" id="1854574"/>
    <lineage>
        <taxon>Bacteria</taxon>
        <taxon>Bacillati</taxon>
        <taxon>Actinomycetota</taxon>
        <taxon>Actinomycetes</taxon>
        <taxon>Kitasatosporales</taxon>
        <taxon>Streptomycetaceae</taxon>
        <taxon>Streptomyces</taxon>
    </lineage>
</organism>
<dbReference type="InterPro" id="IPR029068">
    <property type="entry name" value="Glyas_Bleomycin-R_OHBP_Dase"/>
</dbReference>
<keyword evidence="3" id="KW-1185">Reference proteome</keyword>
<dbReference type="PIRSF" id="PIRSF021700">
    <property type="entry name" value="3_dmu_93_MTrfase"/>
    <property type="match status" value="1"/>
</dbReference>
<feature type="domain" description="PhnB-like" evidence="1">
    <location>
        <begin position="3"/>
        <end position="116"/>
    </location>
</feature>
<dbReference type="EMBL" id="JBEYRS010000010">
    <property type="protein sequence ID" value="MEW2364875.1"/>
    <property type="molecule type" value="Genomic_DNA"/>
</dbReference>
<proteinExistence type="predicted"/>
<sequence>MPTITPCLWFDTEGQEAAEFYVSVFPNSEIKNISYYGEGAPRPAGTVLTVEFGLDGKDFMALNGGPEFTFDEAVSFTIDCADQEEVDYYWAKLSEGGAEGPCGWVKDKYGLSWQVVPTALNELLSDPDAGRAQRAMQAMLGMKKLDVAALRAAADGKA</sequence>
<comment type="caution">
    <text evidence="2">The sequence shown here is derived from an EMBL/GenBank/DDBJ whole genome shotgun (WGS) entry which is preliminary data.</text>
</comment>
<dbReference type="Proteomes" id="UP001553843">
    <property type="component" value="Unassembled WGS sequence"/>
</dbReference>
<evidence type="ECO:0000259" key="1">
    <source>
        <dbReference type="Pfam" id="PF06983"/>
    </source>
</evidence>
<name>A0ABV3LZI8_9ACTN</name>
<gene>
    <name evidence="2" type="ORF">AB0887_23390</name>
</gene>
<evidence type="ECO:0000313" key="3">
    <source>
        <dbReference type="Proteomes" id="UP001553843"/>
    </source>
</evidence>
<dbReference type="CDD" id="cd06588">
    <property type="entry name" value="PhnB_like"/>
    <property type="match status" value="1"/>
</dbReference>
<reference evidence="2 3" key="1">
    <citation type="submission" date="2024-06" db="EMBL/GenBank/DDBJ databases">
        <title>The Natural Products Discovery Center: Release of the First 8490 Sequenced Strains for Exploring Actinobacteria Biosynthetic Diversity.</title>
        <authorList>
            <person name="Kalkreuter E."/>
            <person name="Kautsar S.A."/>
            <person name="Yang D."/>
            <person name="Bader C.D."/>
            <person name="Teijaro C.N."/>
            <person name="Fluegel L."/>
            <person name="Davis C.M."/>
            <person name="Simpson J.R."/>
            <person name="Lauterbach L."/>
            <person name="Steele A.D."/>
            <person name="Gui C."/>
            <person name="Meng S."/>
            <person name="Li G."/>
            <person name="Viehrig K."/>
            <person name="Ye F."/>
            <person name="Su P."/>
            <person name="Kiefer A.F."/>
            <person name="Nichols A."/>
            <person name="Cepeda A.J."/>
            <person name="Yan W."/>
            <person name="Fan B."/>
            <person name="Jiang Y."/>
            <person name="Adhikari A."/>
            <person name="Zheng C.-J."/>
            <person name="Schuster L."/>
            <person name="Cowan T.M."/>
            <person name="Smanski M.J."/>
            <person name="Chevrette M.G."/>
            <person name="De Carvalho L.P.S."/>
            <person name="Shen B."/>
        </authorList>
    </citation>
    <scope>NUCLEOTIDE SEQUENCE [LARGE SCALE GENOMIC DNA]</scope>
    <source>
        <strain evidence="2 3">NPDC047833</strain>
    </source>
</reference>